<gene>
    <name evidence="9" type="ORF">K7X08_029795</name>
</gene>
<keyword evidence="6" id="KW-0413">Isomerase</keyword>
<dbReference type="AlphaFoldDB" id="A0A9Q1MFC6"/>
<dbReference type="InterPro" id="IPR004159">
    <property type="entry name" value="Put_SAM_MeTrfase"/>
</dbReference>
<keyword evidence="3" id="KW-0694">RNA-binding</keyword>
<dbReference type="GO" id="GO:0003723">
    <property type="term" value="F:RNA binding"/>
    <property type="evidence" value="ECO:0007669"/>
    <property type="project" value="UniProtKB-KW"/>
</dbReference>
<evidence type="ECO:0000256" key="5">
    <source>
        <dbReference type="ARBA" id="ARBA00023242"/>
    </source>
</evidence>
<dbReference type="GO" id="GO:0008168">
    <property type="term" value="F:methyltransferase activity"/>
    <property type="evidence" value="ECO:0007669"/>
    <property type="project" value="UniProtKB-KW"/>
</dbReference>
<dbReference type="Pfam" id="PF00160">
    <property type="entry name" value="Pro_isomerase"/>
    <property type="match status" value="1"/>
</dbReference>
<name>A0A9Q1MFC6_9SOLA</name>
<dbReference type="SUPFAM" id="SSF50891">
    <property type="entry name" value="Cyclophilin-like"/>
    <property type="match status" value="1"/>
</dbReference>
<dbReference type="Pfam" id="PF03141">
    <property type="entry name" value="Methyltransf_29"/>
    <property type="match status" value="1"/>
</dbReference>
<keyword evidence="4" id="KW-0325">Glycoprotein</keyword>
<keyword evidence="2" id="KW-0808">Transferase</keyword>
<keyword evidence="2" id="KW-0489">Methyltransferase</keyword>
<dbReference type="PROSITE" id="PS50072">
    <property type="entry name" value="CSA_PPIASE_2"/>
    <property type="match status" value="1"/>
</dbReference>
<comment type="similarity">
    <text evidence="6">Belongs to the cyclophilin-type PPIase family.</text>
</comment>
<dbReference type="GO" id="GO:0032259">
    <property type="term" value="P:methylation"/>
    <property type="evidence" value="ECO:0007669"/>
    <property type="project" value="UniProtKB-KW"/>
</dbReference>
<sequence>MDMNTLYGGFAAAVVDDPLWVMNVVSSYAPNTLPVVYDRGLIGTLHDWCEAFSTYPRTYDLLHLDGLFSAESHSLEGSGGDSIYKFLYGDQARFFGDEIHSDLKPSKMGTVAMANAGESLNTSQFHITLREDLDYLDGNHTVFGEISEGFDTLNRINEAYVDDKVKPFKNIRIKHTYILDDPSQVGNLIPDASPERKPKDEIEDDVQLDDDWVPMDEQLSAQELRLCVRKKHTPDR</sequence>
<feature type="region of interest" description="Disordered" evidence="7">
    <location>
        <begin position="185"/>
        <end position="204"/>
    </location>
</feature>
<dbReference type="Proteomes" id="UP001152561">
    <property type="component" value="Unassembled WGS sequence"/>
</dbReference>
<dbReference type="EC" id="5.2.1.8" evidence="6"/>
<dbReference type="OrthoDB" id="2083at2759"/>
<evidence type="ECO:0000256" key="1">
    <source>
        <dbReference type="ARBA" id="ARBA00004123"/>
    </source>
</evidence>
<evidence type="ECO:0000313" key="10">
    <source>
        <dbReference type="Proteomes" id="UP001152561"/>
    </source>
</evidence>
<evidence type="ECO:0000256" key="6">
    <source>
        <dbReference type="RuleBase" id="RU363019"/>
    </source>
</evidence>
<evidence type="ECO:0000256" key="3">
    <source>
        <dbReference type="ARBA" id="ARBA00022884"/>
    </source>
</evidence>
<comment type="subcellular location">
    <subcellularLocation>
        <location evidence="1">Nucleus</location>
    </subcellularLocation>
</comment>
<feature type="domain" description="PPIase cyclophilin-type" evidence="8">
    <location>
        <begin position="18"/>
        <end position="178"/>
    </location>
</feature>
<comment type="caution">
    <text evidence="9">The sequence shown here is derived from an EMBL/GenBank/DDBJ whole genome shotgun (WGS) entry which is preliminary data.</text>
</comment>
<dbReference type="GO" id="GO:0005634">
    <property type="term" value="C:nucleus"/>
    <property type="evidence" value="ECO:0007669"/>
    <property type="project" value="UniProtKB-SubCell"/>
</dbReference>
<evidence type="ECO:0000259" key="8">
    <source>
        <dbReference type="PROSITE" id="PS50072"/>
    </source>
</evidence>
<dbReference type="PRINTS" id="PR00153">
    <property type="entry name" value="CSAPPISMRASE"/>
</dbReference>
<dbReference type="GO" id="GO:0003755">
    <property type="term" value="F:peptidyl-prolyl cis-trans isomerase activity"/>
    <property type="evidence" value="ECO:0007669"/>
    <property type="project" value="UniProtKB-UniRule"/>
</dbReference>
<dbReference type="InterPro" id="IPR029000">
    <property type="entry name" value="Cyclophilin-like_dom_sf"/>
</dbReference>
<accession>A0A9Q1MFC6</accession>
<dbReference type="Gene3D" id="2.40.100.10">
    <property type="entry name" value="Cyclophilin-like"/>
    <property type="match status" value="1"/>
</dbReference>
<proteinExistence type="inferred from homology"/>
<keyword evidence="10" id="KW-1185">Reference proteome</keyword>
<dbReference type="InterPro" id="IPR002130">
    <property type="entry name" value="Cyclophilin-type_PPIase_dom"/>
</dbReference>
<keyword evidence="6" id="KW-0697">Rotamase</keyword>
<organism evidence="9 10">
    <name type="scientific">Anisodus acutangulus</name>
    <dbReference type="NCBI Taxonomy" id="402998"/>
    <lineage>
        <taxon>Eukaryota</taxon>
        <taxon>Viridiplantae</taxon>
        <taxon>Streptophyta</taxon>
        <taxon>Embryophyta</taxon>
        <taxon>Tracheophyta</taxon>
        <taxon>Spermatophyta</taxon>
        <taxon>Magnoliopsida</taxon>
        <taxon>eudicotyledons</taxon>
        <taxon>Gunneridae</taxon>
        <taxon>Pentapetalae</taxon>
        <taxon>asterids</taxon>
        <taxon>lamiids</taxon>
        <taxon>Solanales</taxon>
        <taxon>Solanaceae</taxon>
        <taxon>Solanoideae</taxon>
        <taxon>Hyoscyameae</taxon>
        <taxon>Anisodus</taxon>
    </lineage>
</organism>
<evidence type="ECO:0000256" key="2">
    <source>
        <dbReference type="ARBA" id="ARBA00022603"/>
    </source>
</evidence>
<evidence type="ECO:0000313" key="9">
    <source>
        <dbReference type="EMBL" id="KAJ8556404.1"/>
    </source>
</evidence>
<reference evidence="10" key="1">
    <citation type="journal article" date="2023" name="Proc. Natl. Acad. Sci. U.S.A.">
        <title>Genomic and structural basis for evolution of tropane alkaloid biosynthesis.</title>
        <authorList>
            <person name="Wanga Y.-J."/>
            <person name="Taina T."/>
            <person name="Yua J.-Y."/>
            <person name="Lia J."/>
            <person name="Xua B."/>
            <person name="Chenc J."/>
            <person name="D'Auriad J.C."/>
            <person name="Huanga J.-P."/>
            <person name="Huanga S.-X."/>
        </authorList>
    </citation>
    <scope>NUCLEOTIDE SEQUENCE [LARGE SCALE GENOMIC DNA]</scope>
    <source>
        <strain evidence="10">cv. KIB-2019</strain>
    </source>
</reference>
<dbReference type="InterPro" id="IPR035542">
    <property type="entry name" value="CRIP"/>
</dbReference>
<keyword evidence="5" id="KW-0539">Nucleus</keyword>
<evidence type="ECO:0000256" key="4">
    <source>
        <dbReference type="ARBA" id="ARBA00023180"/>
    </source>
</evidence>
<dbReference type="EMBL" id="JAJAGQ010000008">
    <property type="protein sequence ID" value="KAJ8556404.1"/>
    <property type="molecule type" value="Genomic_DNA"/>
</dbReference>
<dbReference type="PANTHER" id="PTHR45843">
    <property type="entry name" value="PEPTIDYL-PROLYL CIS-TRANS ISOMERASE-LIKE 4"/>
    <property type="match status" value="1"/>
</dbReference>
<dbReference type="PANTHER" id="PTHR45843:SF1">
    <property type="entry name" value="PEPTIDYL-PROLYL CIS-TRANS ISOMERASE-LIKE 4"/>
    <property type="match status" value="1"/>
</dbReference>
<comment type="function">
    <text evidence="6">PPIases accelerate the folding of proteins. It catalyzes the cis-trans isomerization of proline imidic peptide bonds in oligopeptides.</text>
</comment>
<comment type="catalytic activity">
    <reaction evidence="6">
        <text>[protein]-peptidylproline (omega=180) = [protein]-peptidylproline (omega=0)</text>
        <dbReference type="Rhea" id="RHEA:16237"/>
        <dbReference type="Rhea" id="RHEA-COMP:10747"/>
        <dbReference type="Rhea" id="RHEA-COMP:10748"/>
        <dbReference type="ChEBI" id="CHEBI:83833"/>
        <dbReference type="ChEBI" id="CHEBI:83834"/>
        <dbReference type="EC" id="5.2.1.8"/>
    </reaction>
</comment>
<evidence type="ECO:0000256" key="7">
    <source>
        <dbReference type="SAM" id="MobiDB-lite"/>
    </source>
</evidence>
<protein>
    <recommendedName>
        <fullName evidence="6">Peptidyl-prolyl cis-trans isomerase</fullName>
        <shortName evidence="6">PPIase</shortName>
        <ecNumber evidence="6">5.2.1.8</ecNumber>
    </recommendedName>
</protein>